<accession>A0ABD3F0P1</accession>
<dbReference type="AlphaFoldDB" id="A0ABD3F0P1"/>
<evidence type="ECO:0000256" key="1">
    <source>
        <dbReference type="SAM" id="MobiDB-lite"/>
    </source>
</evidence>
<proteinExistence type="predicted"/>
<gene>
    <name evidence="2" type="ORF">V7S43_015335</name>
</gene>
<protein>
    <submittedName>
        <fullName evidence="2">Uncharacterized protein</fullName>
    </submittedName>
</protein>
<sequence>MHHSRTANTNSTAPQSRSQAPHGPAATLLQDEPTAIALNVGGQLRASHAPLPTGLPRLSSIPVTVRRPALPHQARVRAPFVPCACPEPVAPAGLRPVPSATTARPSSILAERRAELWEQLRVRRINAALGKVGLALPSTREVPPADRTPSINPYNA</sequence>
<reference evidence="2 3" key="1">
    <citation type="submission" date="2024-09" db="EMBL/GenBank/DDBJ databases">
        <title>Genome sequencing and assembly of Phytophthora oleae, isolate VK10A, causative agent of rot of olive drupes.</title>
        <authorList>
            <person name="Conti Taguali S."/>
            <person name="Riolo M."/>
            <person name="La Spada F."/>
            <person name="Cacciola S.O."/>
            <person name="Dionisio G."/>
        </authorList>
    </citation>
    <scope>NUCLEOTIDE SEQUENCE [LARGE SCALE GENOMIC DNA]</scope>
    <source>
        <strain evidence="2 3">VK10A</strain>
    </source>
</reference>
<evidence type="ECO:0000313" key="2">
    <source>
        <dbReference type="EMBL" id="KAL3659660.1"/>
    </source>
</evidence>
<organism evidence="2 3">
    <name type="scientific">Phytophthora oleae</name>
    <dbReference type="NCBI Taxonomy" id="2107226"/>
    <lineage>
        <taxon>Eukaryota</taxon>
        <taxon>Sar</taxon>
        <taxon>Stramenopiles</taxon>
        <taxon>Oomycota</taxon>
        <taxon>Peronosporomycetes</taxon>
        <taxon>Peronosporales</taxon>
        <taxon>Peronosporaceae</taxon>
        <taxon>Phytophthora</taxon>
    </lineage>
</organism>
<evidence type="ECO:0000313" key="3">
    <source>
        <dbReference type="Proteomes" id="UP001632037"/>
    </source>
</evidence>
<dbReference type="EMBL" id="JBIMZQ010000045">
    <property type="protein sequence ID" value="KAL3659660.1"/>
    <property type="molecule type" value="Genomic_DNA"/>
</dbReference>
<comment type="caution">
    <text evidence="2">The sequence shown here is derived from an EMBL/GenBank/DDBJ whole genome shotgun (WGS) entry which is preliminary data.</text>
</comment>
<keyword evidence="3" id="KW-1185">Reference proteome</keyword>
<name>A0ABD3F0P1_9STRA</name>
<dbReference type="Proteomes" id="UP001632037">
    <property type="component" value="Unassembled WGS sequence"/>
</dbReference>
<feature type="compositionally biased region" description="Polar residues" evidence="1">
    <location>
        <begin position="1"/>
        <end position="19"/>
    </location>
</feature>
<feature type="region of interest" description="Disordered" evidence="1">
    <location>
        <begin position="1"/>
        <end position="28"/>
    </location>
</feature>